<dbReference type="Proteomes" id="UP001652623">
    <property type="component" value="Chromosome 10"/>
</dbReference>
<organism evidence="1 2">
    <name type="scientific">Ziziphus jujuba</name>
    <name type="common">Chinese jujube</name>
    <name type="synonym">Ziziphus sativa</name>
    <dbReference type="NCBI Taxonomy" id="326968"/>
    <lineage>
        <taxon>Eukaryota</taxon>
        <taxon>Viridiplantae</taxon>
        <taxon>Streptophyta</taxon>
        <taxon>Embryophyta</taxon>
        <taxon>Tracheophyta</taxon>
        <taxon>Spermatophyta</taxon>
        <taxon>Magnoliopsida</taxon>
        <taxon>eudicotyledons</taxon>
        <taxon>Gunneridae</taxon>
        <taxon>Pentapetalae</taxon>
        <taxon>rosids</taxon>
        <taxon>fabids</taxon>
        <taxon>Rosales</taxon>
        <taxon>Rhamnaceae</taxon>
        <taxon>Paliureae</taxon>
        <taxon>Ziziphus</taxon>
    </lineage>
</organism>
<evidence type="ECO:0000313" key="1">
    <source>
        <dbReference type="Proteomes" id="UP001652623"/>
    </source>
</evidence>
<dbReference type="GeneID" id="125421031"/>
<dbReference type="RefSeq" id="XP_048324699.2">
    <property type="nucleotide sequence ID" value="XM_048468742.2"/>
</dbReference>
<gene>
    <name evidence="2" type="primary">LOC125421031</name>
</gene>
<reference evidence="2" key="1">
    <citation type="submission" date="2025-08" db="UniProtKB">
        <authorList>
            <consortium name="RefSeq"/>
        </authorList>
    </citation>
    <scope>IDENTIFICATION</scope>
    <source>
        <tissue evidence="2">Seedling</tissue>
    </source>
</reference>
<accession>A0ABM3IAZ6</accession>
<name>A0ABM3IAZ6_ZIZJJ</name>
<dbReference type="PANTHER" id="PTHR33116:SF86">
    <property type="entry name" value="REVERSE TRANSCRIPTASE DOMAIN-CONTAINING PROTEIN"/>
    <property type="match status" value="1"/>
</dbReference>
<keyword evidence="1" id="KW-1185">Reference proteome</keyword>
<proteinExistence type="predicted"/>
<sequence>MLFKLERDGKIHGIKIGRTGPTISHLFFADDILLFCRANSDEVNEIKNCLNLYCKWSGQRINYAKFRCFFSKNTSAEVRKSIKSLFGLSDLPKDARYLGNPLFGNRKHSKDYEELRIKIEATLQGWKSKLLSQAGKYTLIKSVVTPLPLYAMSTAKLPSLWCKNIENLAIKFLWDRGRNDRTFIPIYWSRVCQPKEAGGLGLRRLKNMNMALFNKLAWHLTTNENKLWVQALKAKYCDGKPFMSCHFKKNGSWAWKGILKSRKLLSNGLCFRVGKVDKINFWEDSWIPNNPNFKPQQLSEANRTKFGMDDSLKCLNGDWNTLKLQNLFVEETVKSISKISSFNHLEDKLIWCGNNKGIFSIKFAFVMEFWSGFGIIHGGTTKTAYTVVGALESDNHLFFHYQVAKVLWFALPWSIKWDDFEDSSVEDKLQLFVNPTRYLPVHLVDKEDFFLYASLLLEQLWKIRNLTKQENKVFNLDNTVNLLKVRFAELKASTSKENFETHAVSVSSDLWRKPPAHFIKINSDAVVKDGFSTISAIAKDHRGKVLKIKVSHLQTDLVELAEAYGVLHGLYLAEECHCEHS</sequence>
<protein>
    <submittedName>
        <fullName evidence="2">Uncharacterized protein LOC125421031</fullName>
    </submittedName>
</protein>
<evidence type="ECO:0000313" key="2">
    <source>
        <dbReference type="RefSeq" id="XP_048324699.2"/>
    </source>
</evidence>
<dbReference type="PANTHER" id="PTHR33116">
    <property type="entry name" value="REVERSE TRANSCRIPTASE ZINC-BINDING DOMAIN-CONTAINING PROTEIN-RELATED-RELATED"/>
    <property type="match status" value="1"/>
</dbReference>